<evidence type="ECO:0000313" key="4">
    <source>
        <dbReference type="EMBL" id="EDO40765.1"/>
    </source>
</evidence>
<dbReference type="Gene3D" id="3.90.70.10">
    <property type="entry name" value="Cysteine proteinases"/>
    <property type="match status" value="1"/>
</dbReference>
<comment type="similarity">
    <text evidence="1">Belongs to the peptidase C19 family.</text>
</comment>
<dbReference type="GO" id="GO:0006508">
    <property type="term" value="P:proteolysis"/>
    <property type="evidence" value="ECO:0007669"/>
    <property type="project" value="UniProtKB-KW"/>
</dbReference>
<dbReference type="EMBL" id="DS469586">
    <property type="protein sequence ID" value="EDO40765.1"/>
    <property type="molecule type" value="Genomic_DNA"/>
</dbReference>
<dbReference type="EC" id="3.4.19.12" evidence="1"/>
<feature type="region of interest" description="Disordered" evidence="2">
    <location>
        <begin position="595"/>
        <end position="644"/>
    </location>
</feature>
<dbReference type="PROSITE" id="PS00973">
    <property type="entry name" value="USP_2"/>
    <property type="match status" value="1"/>
</dbReference>
<reference evidence="4 5" key="1">
    <citation type="journal article" date="2007" name="Science">
        <title>Sea anemone genome reveals ancestral eumetazoan gene repertoire and genomic organization.</title>
        <authorList>
            <person name="Putnam N.H."/>
            <person name="Srivastava M."/>
            <person name="Hellsten U."/>
            <person name="Dirks B."/>
            <person name="Chapman J."/>
            <person name="Salamov A."/>
            <person name="Terry A."/>
            <person name="Shapiro H."/>
            <person name="Lindquist E."/>
            <person name="Kapitonov V.V."/>
            <person name="Jurka J."/>
            <person name="Genikhovich G."/>
            <person name="Grigoriev I.V."/>
            <person name="Lucas S.M."/>
            <person name="Steele R.E."/>
            <person name="Finnerty J.R."/>
            <person name="Technau U."/>
            <person name="Martindale M.Q."/>
            <person name="Rokhsar D.S."/>
        </authorList>
    </citation>
    <scope>NUCLEOTIDE SEQUENCE [LARGE SCALE GENOMIC DNA]</scope>
    <source>
        <strain evidence="5">CH2 X CH6</strain>
    </source>
</reference>
<proteinExistence type="inferred from homology"/>
<dbReference type="PROSITE" id="PS00972">
    <property type="entry name" value="USP_1"/>
    <property type="match status" value="1"/>
</dbReference>
<dbReference type="GO" id="GO:0031647">
    <property type="term" value="P:regulation of protein stability"/>
    <property type="evidence" value="ECO:0000318"/>
    <property type="project" value="GO_Central"/>
</dbReference>
<evidence type="ECO:0000256" key="2">
    <source>
        <dbReference type="SAM" id="MobiDB-lite"/>
    </source>
</evidence>
<dbReference type="InterPro" id="IPR016024">
    <property type="entry name" value="ARM-type_fold"/>
</dbReference>
<dbReference type="FunCoup" id="A7S677">
    <property type="interactions" value="371"/>
</dbReference>
<comment type="catalytic activity">
    <reaction evidence="1">
        <text>Thiol-dependent hydrolysis of ester, thioester, amide, peptide and isopeptide bonds formed by the C-terminal Gly of ubiquitin (a 76-residue protein attached to proteins as an intracellular targeting signal).</text>
        <dbReference type="EC" id="3.4.19.12"/>
    </reaction>
</comment>
<dbReference type="PANTHER" id="PTHR24006:SF908">
    <property type="entry name" value="DEUBIQUITINATING APOPTOTIC INHIBITOR, ISOFORM A"/>
    <property type="match status" value="1"/>
</dbReference>
<name>A7S677_NEMVE</name>
<dbReference type="GO" id="GO:0016579">
    <property type="term" value="P:protein deubiquitination"/>
    <property type="evidence" value="ECO:0007669"/>
    <property type="project" value="InterPro"/>
</dbReference>
<accession>A7S677</accession>
<gene>
    <name evidence="4" type="ORF">NEMVEDRAFT_v1g166945</name>
</gene>
<feature type="compositionally biased region" description="Polar residues" evidence="2">
    <location>
        <begin position="828"/>
        <end position="846"/>
    </location>
</feature>
<evidence type="ECO:0000256" key="1">
    <source>
        <dbReference type="RuleBase" id="RU366025"/>
    </source>
</evidence>
<dbReference type="InParanoid" id="A7S677"/>
<keyword evidence="5" id="KW-1185">Reference proteome</keyword>
<protein>
    <recommendedName>
        <fullName evidence="1">Ubiquitin carboxyl-terminal hydrolase</fullName>
        <ecNumber evidence="1">3.4.19.12</ecNumber>
    </recommendedName>
</protein>
<dbReference type="STRING" id="45351.A7S677"/>
<organism evidence="4 5">
    <name type="scientific">Nematostella vectensis</name>
    <name type="common">Starlet sea anemone</name>
    <dbReference type="NCBI Taxonomy" id="45351"/>
    <lineage>
        <taxon>Eukaryota</taxon>
        <taxon>Metazoa</taxon>
        <taxon>Cnidaria</taxon>
        <taxon>Anthozoa</taxon>
        <taxon>Hexacorallia</taxon>
        <taxon>Actiniaria</taxon>
        <taxon>Edwardsiidae</taxon>
        <taxon>Nematostella</taxon>
    </lineage>
</organism>
<evidence type="ECO:0000259" key="3">
    <source>
        <dbReference type="PROSITE" id="PS50235"/>
    </source>
</evidence>
<feature type="region of interest" description="Disordered" evidence="2">
    <location>
        <begin position="935"/>
        <end position="976"/>
    </location>
</feature>
<dbReference type="InterPro" id="IPR050164">
    <property type="entry name" value="Peptidase_C19"/>
</dbReference>
<feature type="domain" description="USP" evidence="3">
    <location>
        <begin position="437"/>
        <end position="902"/>
    </location>
</feature>
<dbReference type="SUPFAM" id="SSF54001">
    <property type="entry name" value="Cysteine proteinases"/>
    <property type="match status" value="1"/>
</dbReference>
<dbReference type="Proteomes" id="UP000001593">
    <property type="component" value="Unassembled WGS sequence"/>
</dbReference>
<dbReference type="InterPro" id="IPR001394">
    <property type="entry name" value="Peptidase_C19_UCH"/>
</dbReference>
<keyword evidence="1" id="KW-0833">Ubl conjugation pathway</keyword>
<dbReference type="AlphaFoldDB" id="A7S677"/>
<dbReference type="PhylomeDB" id="A7S677"/>
<dbReference type="PANTHER" id="PTHR24006">
    <property type="entry name" value="UBIQUITIN CARBOXYL-TERMINAL HYDROLASE"/>
    <property type="match status" value="1"/>
</dbReference>
<dbReference type="OMA" id="YKMCGRS"/>
<keyword evidence="1" id="KW-0378">Hydrolase</keyword>
<dbReference type="Pfam" id="PF21246">
    <property type="entry name" value="Usp38-like_N"/>
    <property type="match status" value="1"/>
</dbReference>
<dbReference type="eggNOG" id="KOG1864">
    <property type="taxonomic scope" value="Eukaryota"/>
</dbReference>
<dbReference type="HOGENOM" id="CLU_010910_0_0_1"/>
<sequence length="981" mass="108500">MDQILRGIVASDHPENVKKSLIQQLVSKAASDIPEEQCNALYEMSCQWMAEGNAGFLGEMGKLLLLSWGKHHKEIFQRFFTETHLINLLESSEKLSPGHINFVRVSFDLLQHTPQIFSLYTLVRHRVHTVLTQNLSIELGAAVCRLLIEYPHCWPVGERLLQVNVALICALSKTQLPKSSKSELKSCIQSGGLIGALLNQIWTKNQNLLFPVLTEIFNVISMPGTNPSVALASVVGFFSPEVITTATRLAASNPAVTDERMALALGRMISWLSWPGGKRVDQWIVSFLRALAMSGKHGVLINVTLEKLPQVFSRLLFPVVRESTMVVLSHMLLSFQHSPQAFHLIVEHVPDLVKSLRKEDSVSSKACLQTLAELMHCLMYQHSGFPELYSPVLDCLQDMTKPSDAMIRKWLAQSAWSAQAVQLASPRITSKSETGRTGLVNLGNTCYINSVLQSLYMLEEFRSLVMMKKTVPQCHKVLSQLQEVFAFLSLSQRAAFAPSKFLHAARPPWFAPGTQQDCSEFLKYMLDRLEEEDKIQAGVNRSMSGAGLGQDMISNIIEDTFSGRLIVCHSCRRCRHVSCREEAFTDLPLAFPHQRDAASITSSPKPDNPEEAPATDRSLKGGDIGQRPPAASITAPDEEAVASDESSCGATAAYSYPSQVKSSATGIGASDPSISLEEMLGYFFEPEMLEGSNQYHCERCQGLQDAERSVVIANAPMFLVLTLKRFSYNVRTHERSKILQSVSYPARLQLSNVCVPPSRRNSDFDSDYGSAGTDDPFQELRATIAVENFPSETMYALTSVIVHSGTSSESGHYYCYAIPSGRVSLTKNAPKSVQTTSKRPQDNLKNFPSPRKTPPGKDSSASANSWYLLNDSRVSYASFESFSDITKRFPKDTPYVLIYKNISRAPVARVGEQLDGEIRQDLVDAVTRDNLQYLQESERSSSHASRGVSHPPRSDDDGDNGPSGSCGPGSGFNAPFNRFVF</sequence>
<evidence type="ECO:0000313" key="5">
    <source>
        <dbReference type="Proteomes" id="UP000001593"/>
    </source>
</evidence>
<keyword evidence="1" id="KW-0788">Thiol protease</keyword>
<dbReference type="PROSITE" id="PS50235">
    <property type="entry name" value="USP_3"/>
    <property type="match status" value="1"/>
</dbReference>
<dbReference type="InterPro" id="IPR038765">
    <property type="entry name" value="Papain-like_cys_pep_sf"/>
</dbReference>
<dbReference type="InterPro" id="IPR028889">
    <property type="entry name" value="USP"/>
</dbReference>
<keyword evidence="1" id="KW-0645">Protease</keyword>
<dbReference type="GO" id="GO:0005634">
    <property type="term" value="C:nucleus"/>
    <property type="evidence" value="ECO:0000318"/>
    <property type="project" value="GO_Central"/>
</dbReference>
<dbReference type="GO" id="GO:0005829">
    <property type="term" value="C:cytosol"/>
    <property type="evidence" value="ECO:0000318"/>
    <property type="project" value="GO_Central"/>
</dbReference>
<dbReference type="Pfam" id="PF00443">
    <property type="entry name" value="UCH"/>
    <property type="match status" value="1"/>
</dbReference>
<dbReference type="SUPFAM" id="SSF48371">
    <property type="entry name" value="ARM repeat"/>
    <property type="match status" value="1"/>
</dbReference>
<dbReference type="InterPro" id="IPR049407">
    <property type="entry name" value="Usp38-like_N"/>
</dbReference>
<dbReference type="GO" id="GO:0004843">
    <property type="term" value="F:cysteine-type deubiquitinase activity"/>
    <property type="evidence" value="ECO:0000318"/>
    <property type="project" value="GO_Central"/>
</dbReference>
<dbReference type="InterPro" id="IPR018200">
    <property type="entry name" value="USP_CS"/>
</dbReference>
<feature type="region of interest" description="Disordered" evidence="2">
    <location>
        <begin position="828"/>
        <end position="863"/>
    </location>
</feature>